<reference evidence="3 4" key="1">
    <citation type="submission" date="2024-11" db="EMBL/GenBank/DDBJ databases">
        <title>A near-complete genome assembly of Cinchona calisaya.</title>
        <authorList>
            <person name="Lian D.C."/>
            <person name="Zhao X.W."/>
            <person name="Wei L."/>
        </authorList>
    </citation>
    <scope>NUCLEOTIDE SEQUENCE [LARGE SCALE GENOMIC DNA]</scope>
    <source>
        <tissue evidence="3">Nenye</tissue>
    </source>
</reference>
<keyword evidence="4" id="KW-1185">Reference proteome</keyword>
<dbReference type="Proteomes" id="UP001630127">
    <property type="component" value="Unassembled WGS sequence"/>
</dbReference>
<proteinExistence type="predicted"/>
<dbReference type="InterPro" id="IPR045274">
    <property type="entry name" value="WAK-like"/>
</dbReference>
<dbReference type="PANTHER" id="PTHR27005:SF335">
    <property type="entry name" value="PROTEIN KINASE DOMAIN-CONTAINING PROTEIN"/>
    <property type="match status" value="1"/>
</dbReference>
<dbReference type="GO" id="GO:0005524">
    <property type="term" value="F:ATP binding"/>
    <property type="evidence" value="ECO:0007669"/>
    <property type="project" value="UniProtKB-KW"/>
</dbReference>
<evidence type="ECO:0000256" key="2">
    <source>
        <dbReference type="ARBA" id="ARBA00022840"/>
    </source>
</evidence>
<dbReference type="AlphaFoldDB" id="A0ABD2ZMA3"/>
<sequence length="169" mass="19023">MLCRCLPQQNRFHTISQFTDKSDVLSLGVDLVELLTRQKPIFSGRSGDDSNLILASRFLTCMYQNLLHMILDPQLVDERNEEEVIAVAKLAKWCISLNGKLRPTMKEVTIQLENIKLSGGDLTIQAKISGSSYSAKEADIISDIRYTWAIGSDTFELTSNAYPQMYNTV</sequence>
<comment type="caution">
    <text evidence="3">The sequence shown here is derived from an EMBL/GenBank/DDBJ whole genome shotgun (WGS) entry which is preliminary data.</text>
</comment>
<name>A0ABD2ZMA3_9GENT</name>
<keyword evidence="1" id="KW-0547">Nucleotide-binding</keyword>
<dbReference type="InterPro" id="IPR011009">
    <property type="entry name" value="Kinase-like_dom_sf"/>
</dbReference>
<dbReference type="PANTHER" id="PTHR27005">
    <property type="entry name" value="WALL-ASSOCIATED RECEPTOR KINASE-LIKE 21"/>
    <property type="match status" value="1"/>
</dbReference>
<accession>A0ABD2ZMA3</accession>
<dbReference type="EMBL" id="JBJUIK010000008">
    <property type="protein sequence ID" value="KAL3520404.1"/>
    <property type="molecule type" value="Genomic_DNA"/>
</dbReference>
<dbReference type="Gene3D" id="1.10.510.10">
    <property type="entry name" value="Transferase(Phosphotransferase) domain 1"/>
    <property type="match status" value="1"/>
</dbReference>
<gene>
    <name evidence="3" type="ORF">ACH5RR_018553</name>
</gene>
<keyword evidence="2" id="KW-0067">ATP-binding</keyword>
<protein>
    <submittedName>
        <fullName evidence="3">Uncharacterized protein</fullName>
    </submittedName>
</protein>
<dbReference type="SUPFAM" id="SSF56112">
    <property type="entry name" value="Protein kinase-like (PK-like)"/>
    <property type="match status" value="1"/>
</dbReference>
<evidence type="ECO:0000313" key="3">
    <source>
        <dbReference type="EMBL" id="KAL3520404.1"/>
    </source>
</evidence>
<evidence type="ECO:0000256" key="1">
    <source>
        <dbReference type="ARBA" id="ARBA00022741"/>
    </source>
</evidence>
<organism evidence="3 4">
    <name type="scientific">Cinchona calisaya</name>
    <dbReference type="NCBI Taxonomy" id="153742"/>
    <lineage>
        <taxon>Eukaryota</taxon>
        <taxon>Viridiplantae</taxon>
        <taxon>Streptophyta</taxon>
        <taxon>Embryophyta</taxon>
        <taxon>Tracheophyta</taxon>
        <taxon>Spermatophyta</taxon>
        <taxon>Magnoliopsida</taxon>
        <taxon>eudicotyledons</taxon>
        <taxon>Gunneridae</taxon>
        <taxon>Pentapetalae</taxon>
        <taxon>asterids</taxon>
        <taxon>lamiids</taxon>
        <taxon>Gentianales</taxon>
        <taxon>Rubiaceae</taxon>
        <taxon>Cinchonoideae</taxon>
        <taxon>Cinchoneae</taxon>
        <taxon>Cinchona</taxon>
    </lineage>
</organism>
<evidence type="ECO:0000313" key="4">
    <source>
        <dbReference type="Proteomes" id="UP001630127"/>
    </source>
</evidence>